<feature type="compositionally biased region" description="Polar residues" evidence="5">
    <location>
        <begin position="334"/>
        <end position="353"/>
    </location>
</feature>
<evidence type="ECO:0000313" key="7">
    <source>
        <dbReference type="EMBL" id="EDV22326.1"/>
    </source>
</evidence>
<name>B3S3R4_TRIAD</name>
<dbReference type="OMA" id="SHNKCCA"/>
<dbReference type="Gene3D" id="3.30.40.10">
    <property type="entry name" value="Zinc/RING finger domain, C3HC4 (zinc finger)"/>
    <property type="match status" value="1"/>
</dbReference>
<feature type="compositionally biased region" description="Low complexity" evidence="5">
    <location>
        <begin position="1442"/>
        <end position="1457"/>
    </location>
</feature>
<reference evidence="7 8" key="1">
    <citation type="journal article" date="2008" name="Nature">
        <title>The Trichoplax genome and the nature of placozoans.</title>
        <authorList>
            <person name="Srivastava M."/>
            <person name="Begovic E."/>
            <person name="Chapman J."/>
            <person name="Putnam N.H."/>
            <person name="Hellsten U."/>
            <person name="Kawashima T."/>
            <person name="Kuo A."/>
            <person name="Mitros T."/>
            <person name="Salamov A."/>
            <person name="Carpenter M.L."/>
            <person name="Signorovitch A.Y."/>
            <person name="Moreno M.A."/>
            <person name="Kamm K."/>
            <person name="Grimwood J."/>
            <person name="Schmutz J."/>
            <person name="Shapiro H."/>
            <person name="Grigoriev I.V."/>
            <person name="Buss L.W."/>
            <person name="Schierwater B."/>
            <person name="Dellaporta S.L."/>
            <person name="Rokhsar D.S."/>
        </authorList>
    </citation>
    <scope>NUCLEOTIDE SEQUENCE [LARGE SCALE GENOMIC DNA]</scope>
    <source>
        <strain evidence="7 8">Grell-BS-1999</strain>
    </source>
</reference>
<dbReference type="SMART" id="SM01421">
    <property type="entry name" value="DUF3480"/>
    <property type="match status" value="1"/>
</dbReference>
<dbReference type="KEGG" id="tad:TRIADDRAFT_64135"/>
<feature type="compositionally biased region" description="Low complexity" evidence="5">
    <location>
        <begin position="485"/>
        <end position="500"/>
    </location>
</feature>
<dbReference type="HOGENOM" id="CLU_233976_0_0_1"/>
<keyword evidence="8" id="KW-1185">Reference proteome</keyword>
<feature type="region of interest" description="Disordered" evidence="5">
    <location>
        <begin position="1169"/>
        <end position="1198"/>
    </location>
</feature>
<sequence length="1998" mass="218393">MTYNYDTVDLDKILNDLENEDDHPQGLSMQPPLYHQNSTVNRPSAMTPDNYRKSNNLNKKPIPEPTTHRPLNRSNAVKHPIPSINSSSHNRSIMEETTSSSVYPSLAAFESSNTGVIEQGYPSSDSANALINSDYNKNNNLQHSSSSVNRNLYGFLAGHNSINSEANGYSSDPAGGNVITTTNNVSTSDADYYQNFINQNSTGNGHPNRSYNDSSEKRSTKVPVQPSSDNESDNEWETMLDKYASPIHVNDKTGNQANSATPTSTSIASNTNHGNAQMPSSGQINNSTNELSTALDIDNILPKFDIASLKSDFNSIPSSGSSLHPTSSNDIAPETNSTKLKTPSNHYTGNLSHQPKVDADSNEAPTSFENSQSTQHVSMVPTSHDNRIVSPEGDITQGLVSFSNNDNININHDLENNVVWDKSENNDAAPLHKERNDEISTIGIVNTEINAISNVNNHENFSLTDTTSVDTSSMFQDKQNLSNFSTNKTNNQESSTSTSSDKNRNNNEVSSSYNNISTQLESVSGSFKNSHQSTSDKLSTDILSPVSIIDNTNNHVNDTSSEFTVKNDVTAKNNAFSNLPDLNGRISGGMKLPEKFGSDQPVKNFVESASKSGDNTISTVHESIEKTNYNVSGVIDNEKDRISSESSIARSLLTDFQDKNSNDDKAAKIDNELNYDNDTLPLALTNGNDSATEKISTESFELDNLILDPLYEVKKRDTTENLDSNDLSSLLDINFSTVTVTPNSANSITSISCAENVSPTIKTGDIDISNKETIADSILERQVLTDQEKVSDHEEKSLESKSCNESLLIDSHGSNQVDASHNQENSNVSDLHLDKDDLSSDIKSVGIKINPEYITTNIPYSKDVIENEGANNLDITSSEETANEKSSIINTGNTPEGNILSDSNMDYLSSDNIPVIDDLLSGVMNELNGNEDYHQEINDNITNSGGDVAETDIENPSSNATTVSVNNSMEVNSHPNNVTDNGNSLQESEDNFLRLTDDVDLISGSNALSQCMDLVLNMDNLEQFPEEPVSEAAVKGDVLPSTNTMNDVMPHDEYNGIKNTLETLTNGRDNSQVNDRLLTTATVDALIPSNAERAPGHLTDNNNVPSSSGTFSEENFMQTSINPQINEMSLVDVSNGLHSDIASDQVSNQNIPTENIVDDINNNVAEAAASSNHNVGQSDGGTSNLASSGRSNKVGRRSVRFAPTAEYIGIENVTDDGLPTSQPQVLRRNIPIDQSYRVGLASQSPPDNEIPSTGSTPTNRDDLPSYSLGNQADNLAGSPNNFVSNDATGNMPQPDVSTSSADYVPITPAFPGLGFERPTWVSDTEAVQCMQCGVKFTVLKRRHHCRACGQVLCAACCSMKFVLTFLSNKPSRVCHICYQYLNQQQQHPIREPAPSYEEAMRAPQPLDYQTEIAAGSAIASTTGMITPPTNFQPISVQSLSQPSTNVVSSSPNTNEVPQVASGSETSVAEAASSPDNSRREGQALSNNGESNESDNRGDTDEGRQLSEIEVCTRKLLSFTISERVRVKVKLANYAERFCWCFCTSGLSNYGQQELVIVLERLSTDDVVPRGMLKFFKVIYRQAKQGVHVRNMDYTTFTSPHLGHSDISACLFIEHAGQPLINLVIPKSPYLFGLLIHRNELVWARAFPLRLLVGLGNYYKEYPYPIWSYRDRQALFSEIGHTIMRLLIDFDSGQYTLERIPGLIVHLEKRKVTITMAMDQHDKILKVLSKSDERVLAFGANFSPLADSVLVCTQTDGAYKAQIMSRPGYDRNTIGANFIVLNCSLKSDSSSRIKTTIVEDGIMMQLNTDANRCIRDAISNMTDCTVEGHIATNDEAPLTTEDDLVVIKWTPSDCTANLGVISHVDGMSLAGIKSLDIYEPVLNKKKSKTKAALRWTKLFYLDSGSGGHAEIATTFAEMLAQAIHSALEPSEELFVAKSIREFAVRVTLDGETHTEYKAGYRGQPLPEELIEQFDECLIPLLHQTGSSITSCIELLFRVY</sequence>
<dbReference type="Pfam" id="PF11979">
    <property type="entry name" value="SARA_C"/>
    <property type="match status" value="1"/>
</dbReference>
<organism evidence="7 8">
    <name type="scientific">Trichoplax adhaerens</name>
    <name type="common">Trichoplax reptans</name>
    <dbReference type="NCBI Taxonomy" id="10228"/>
    <lineage>
        <taxon>Eukaryota</taxon>
        <taxon>Metazoa</taxon>
        <taxon>Placozoa</taxon>
        <taxon>Uniplacotomia</taxon>
        <taxon>Trichoplacea</taxon>
        <taxon>Trichoplacidae</taxon>
        <taxon>Trichoplax</taxon>
    </lineage>
</organism>
<feature type="region of interest" description="Disordered" evidence="5">
    <location>
        <begin position="248"/>
        <end position="287"/>
    </location>
</feature>
<feature type="compositionally biased region" description="Low complexity" evidence="5">
    <location>
        <begin position="316"/>
        <end position="328"/>
    </location>
</feature>
<dbReference type="STRING" id="10228.B3S3R4"/>
<feature type="region of interest" description="Disordered" evidence="5">
    <location>
        <begin position="196"/>
        <end position="234"/>
    </location>
</feature>
<dbReference type="InterPro" id="IPR052113">
    <property type="entry name" value="FYVE-type_Zinc_Finger"/>
</dbReference>
<dbReference type="CDD" id="cd15729">
    <property type="entry name" value="FYVE_endofin"/>
    <property type="match status" value="1"/>
</dbReference>
<feature type="compositionally biased region" description="Polar residues" evidence="5">
    <location>
        <begin position="196"/>
        <end position="213"/>
    </location>
</feature>
<feature type="compositionally biased region" description="Polar residues" evidence="5">
    <location>
        <begin position="363"/>
        <end position="379"/>
    </location>
</feature>
<feature type="region of interest" description="Disordered" evidence="5">
    <location>
        <begin position="1442"/>
        <end position="1504"/>
    </location>
</feature>
<feature type="compositionally biased region" description="Polar residues" evidence="5">
    <location>
        <begin position="1176"/>
        <end position="1191"/>
    </location>
</feature>
<keyword evidence="1" id="KW-0479">Metal-binding</keyword>
<accession>B3S3R4</accession>
<protein>
    <recommendedName>
        <fullName evidence="6">FYVE-type domain-containing protein</fullName>
    </recommendedName>
</protein>
<feature type="region of interest" description="Disordered" evidence="5">
    <location>
        <begin position="878"/>
        <end position="897"/>
    </location>
</feature>
<feature type="compositionally biased region" description="Polar residues" evidence="5">
    <location>
        <begin position="1267"/>
        <end position="1299"/>
    </location>
</feature>
<gene>
    <name evidence="7" type="ORF">TRIADDRAFT_64135</name>
</gene>
<dbReference type="InterPro" id="IPR011011">
    <property type="entry name" value="Znf_FYVE_PHD"/>
</dbReference>
<proteinExistence type="predicted"/>
<feature type="compositionally biased region" description="Polar residues" evidence="5">
    <location>
        <begin position="252"/>
        <end position="287"/>
    </location>
</feature>
<evidence type="ECO:0000256" key="2">
    <source>
        <dbReference type="ARBA" id="ARBA00022771"/>
    </source>
</evidence>
<feature type="region of interest" description="Disordered" evidence="5">
    <location>
        <begin position="1239"/>
        <end position="1299"/>
    </location>
</feature>
<dbReference type="OrthoDB" id="5872154at2759"/>
<dbReference type="GeneID" id="6756271"/>
<feature type="region of interest" description="Disordered" evidence="5">
    <location>
        <begin position="18"/>
        <end position="100"/>
    </location>
</feature>
<dbReference type="FunCoup" id="B3S3R4">
    <property type="interactions" value="2259"/>
</dbReference>
<dbReference type="Gene3D" id="3.30.500.40">
    <property type="match status" value="1"/>
</dbReference>
<feature type="region of interest" description="Disordered" evidence="5">
    <location>
        <begin position="481"/>
        <end position="511"/>
    </location>
</feature>
<evidence type="ECO:0000256" key="4">
    <source>
        <dbReference type="PROSITE-ProRule" id="PRU00091"/>
    </source>
</evidence>
<dbReference type="RefSeq" id="XP_002114870.1">
    <property type="nucleotide sequence ID" value="XM_002114834.1"/>
</dbReference>
<dbReference type="CTD" id="6756271"/>
<evidence type="ECO:0000256" key="1">
    <source>
        <dbReference type="ARBA" id="ARBA00022723"/>
    </source>
</evidence>
<dbReference type="Pfam" id="PF01363">
    <property type="entry name" value="FYVE"/>
    <property type="match status" value="1"/>
</dbReference>
<evidence type="ECO:0000259" key="6">
    <source>
        <dbReference type="PROSITE" id="PS50178"/>
    </source>
</evidence>
<dbReference type="Gene3D" id="3.30.1360.220">
    <property type="entry name" value="Domain of unknown function (DUF3480), N-terminal subdomain"/>
    <property type="match status" value="1"/>
</dbReference>
<dbReference type="SUPFAM" id="SSF57903">
    <property type="entry name" value="FYVE/PHD zinc finger"/>
    <property type="match status" value="1"/>
</dbReference>
<evidence type="ECO:0000256" key="3">
    <source>
        <dbReference type="ARBA" id="ARBA00022833"/>
    </source>
</evidence>
<evidence type="ECO:0000313" key="8">
    <source>
        <dbReference type="Proteomes" id="UP000009022"/>
    </source>
</evidence>
<dbReference type="InterPro" id="IPR000306">
    <property type="entry name" value="Znf_FYVE"/>
</dbReference>
<feature type="region of interest" description="Disordered" evidence="5">
    <location>
        <begin position="316"/>
        <end position="379"/>
    </location>
</feature>
<feature type="compositionally biased region" description="Polar residues" evidence="5">
    <location>
        <begin position="1241"/>
        <end position="1258"/>
    </location>
</feature>
<dbReference type="PROSITE" id="PS50178">
    <property type="entry name" value="ZF_FYVE"/>
    <property type="match status" value="1"/>
</dbReference>
<dbReference type="GO" id="GO:0008270">
    <property type="term" value="F:zinc ion binding"/>
    <property type="evidence" value="ECO:0007669"/>
    <property type="project" value="UniProtKB-KW"/>
</dbReference>
<keyword evidence="3" id="KW-0862">Zinc</keyword>
<feature type="region of interest" description="Disordered" evidence="5">
    <location>
        <begin position="786"/>
        <end position="805"/>
    </location>
</feature>
<dbReference type="SMART" id="SM00064">
    <property type="entry name" value="FYVE"/>
    <property type="match status" value="1"/>
</dbReference>
<dbReference type="eggNOG" id="KOG1841">
    <property type="taxonomic scope" value="Eukaryota"/>
</dbReference>
<dbReference type="InterPro" id="IPR017455">
    <property type="entry name" value="Znf_FYVE-rel"/>
</dbReference>
<dbReference type="FunFam" id="3.30.40.10:FF:000084">
    <property type="entry name" value="Zinc finger, FYVE domain-containing 9b"/>
    <property type="match status" value="1"/>
</dbReference>
<feature type="domain" description="FYVE-type" evidence="6">
    <location>
        <begin position="1323"/>
        <end position="1382"/>
    </location>
</feature>
<dbReference type="PhylomeDB" id="B3S3R4"/>
<feature type="compositionally biased region" description="Polar residues" evidence="5">
    <location>
        <begin position="83"/>
        <end position="100"/>
    </location>
</feature>
<dbReference type="InParanoid" id="B3S3R4"/>
<dbReference type="InterPro" id="IPR022557">
    <property type="entry name" value="SARA-like_C"/>
</dbReference>
<evidence type="ECO:0000256" key="5">
    <source>
        <dbReference type="SAM" id="MobiDB-lite"/>
    </source>
</evidence>
<feature type="compositionally biased region" description="Basic and acidic residues" evidence="5">
    <location>
        <begin position="1493"/>
        <end position="1504"/>
    </location>
</feature>
<dbReference type="Proteomes" id="UP000009022">
    <property type="component" value="Unassembled WGS sequence"/>
</dbReference>
<dbReference type="InterPro" id="IPR013083">
    <property type="entry name" value="Znf_RING/FYVE/PHD"/>
</dbReference>
<keyword evidence="2 4" id="KW-0863">Zinc-finger</keyword>
<dbReference type="PANTHER" id="PTHR39490">
    <property type="entry name" value="ARRESTIN DOMAIN-CONTAINING PROTEIN D"/>
    <property type="match status" value="1"/>
</dbReference>
<dbReference type="EMBL" id="DS985249">
    <property type="protein sequence ID" value="EDV22326.1"/>
    <property type="molecule type" value="Genomic_DNA"/>
</dbReference>
<feature type="compositionally biased region" description="Basic and acidic residues" evidence="5">
    <location>
        <begin position="786"/>
        <end position="799"/>
    </location>
</feature>
<feature type="compositionally biased region" description="Polar residues" evidence="5">
    <location>
        <begin position="35"/>
        <end position="44"/>
    </location>
</feature>
<dbReference type="PANTHER" id="PTHR39490:SF13">
    <property type="entry name" value="FYVE-TYPE DOMAIN-CONTAINING PROTEIN"/>
    <property type="match status" value="1"/>
</dbReference>